<dbReference type="AlphaFoldDB" id="A0A084GIQ4"/>
<dbReference type="STRING" id="246786.GS18_0220440"/>
<reference evidence="2 3" key="1">
    <citation type="journal article" date="2005" name="Int. J. Syst. Evol. Microbiol.">
        <title>Bacillus cibi sp. nov., isolated from jeotgal, a traditional Korean fermented seafood.</title>
        <authorList>
            <person name="Yoon J.H."/>
            <person name="Lee C.H."/>
            <person name="Oh T.K."/>
        </authorList>
    </citation>
    <scope>NUCLEOTIDE SEQUENCE [LARGE SCALE GENOMIC DNA]</scope>
    <source>
        <strain evidence="2 3">DSM 16189</strain>
    </source>
</reference>
<protein>
    <submittedName>
        <fullName evidence="2">Uncharacterized protein</fullName>
    </submittedName>
</protein>
<evidence type="ECO:0000313" key="3">
    <source>
        <dbReference type="Proteomes" id="UP000028549"/>
    </source>
</evidence>
<evidence type="ECO:0000256" key="1">
    <source>
        <dbReference type="SAM" id="Phobius"/>
    </source>
</evidence>
<proteinExistence type="predicted"/>
<keyword evidence="1" id="KW-1133">Transmembrane helix</keyword>
<feature type="transmembrane region" description="Helical" evidence="1">
    <location>
        <begin position="7"/>
        <end position="26"/>
    </location>
</feature>
<evidence type="ECO:0000313" key="2">
    <source>
        <dbReference type="EMBL" id="KEZ47216.1"/>
    </source>
</evidence>
<keyword evidence="1" id="KW-0472">Membrane</keyword>
<name>A0A084GIQ4_METID</name>
<dbReference type="Proteomes" id="UP000028549">
    <property type="component" value="Unassembled WGS sequence"/>
</dbReference>
<dbReference type="EMBL" id="JNVC02000024">
    <property type="protein sequence ID" value="KEZ47216.1"/>
    <property type="molecule type" value="Genomic_DNA"/>
</dbReference>
<organism evidence="2 3">
    <name type="scientific">Metabacillus indicus</name>
    <name type="common">Bacillus indicus</name>
    <dbReference type="NCBI Taxonomy" id="246786"/>
    <lineage>
        <taxon>Bacteria</taxon>
        <taxon>Bacillati</taxon>
        <taxon>Bacillota</taxon>
        <taxon>Bacilli</taxon>
        <taxon>Bacillales</taxon>
        <taxon>Bacillaceae</taxon>
        <taxon>Metabacillus</taxon>
    </lineage>
</organism>
<comment type="caution">
    <text evidence="2">The sequence shown here is derived from an EMBL/GenBank/DDBJ whole genome shotgun (WGS) entry which is preliminary data.</text>
</comment>
<accession>A0A084GIQ4</accession>
<feature type="transmembrane region" description="Helical" evidence="1">
    <location>
        <begin position="46"/>
        <end position="67"/>
    </location>
</feature>
<feature type="transmembrane region" description="Helical" evidence="1">
    <location>
        <begin position="74"/>
        <end position="97"/>
    </location>
</feature>
<keyword evidence="3" id="KW-1185">Reference proteome</keyword>
<keyword evidence="1" id="KW-0812">Transmembrane</keyword>
<sequence length="100" mass="10850">MNKKLGYASILAGLVLMGLSVINFTTPIGERQMSIGHTYLGISEPVPTLLGLFIGSVLICWSLNLIWNISAKKVIKIAILSLIVISLFPIVILFFYAGSI</sequence>
<dbReference type="RefSeq" id="WP_029285378.1">
    <property type="nucleotide sequence ID" value="NZ_JNVC02000024.1"/>
</dbReference>
<gene>
    <name evidence="2" type="ORF">GS18_0220440</name>
</gene>